<dbReference type="PANTHER" id="PTHR37984:SF5">
    <property type="entry name" value="PROTEIN NYNRIN-LIKE"/>
    <property type="match status" value="1"/>
</dbReference>
<dbReference type="SUPFAM" id="SSF56672">
    <property type="entry name" value="DNA/RNA polymerases"/>
    <property type="match status" value="1"/>
</dbReference>
<sequence>MMCQILAGQDGVQYYLDDIIVYGDNPELHEKRLQSVLQRLQNCGLKLNVEKCCFRKPELPFLGHVISASGLHPNPDHVLAIQQAPPPHDAQTLRSFLGLAGWYSKFIPNYATLVEPLRALLQKSTGFCWTDEAQEYFNRLKQLITTSPALALFDPSLPTTVTTDASDYGIGAVLTQSHGTTERTVAFASRTLSDCERKYSATEKEALACVWATERVAYLPLGPSLYSLH</sequence>
<dbReference type="EC" id="3.1.26.4" evidence="2"/>
<dbReference type="InterPro" id="IPR041577">
    <property type="entry name" value="RT_RNaseH_2"/>
</dbReference>
<evidence type="ECO:0000256" key="3">
    <source>
        <dbReference type="ARBA" id="ARBA00023268"/>
    </source>
</evidence>
<dbReference type="Pfam" id="PF00078">
    <property type="entry name" value="RVT_1"/>
    <property type="match status" value="1"/>
</dbReference>
<comment type="similarity">
    <text evidence="1">Belongs to the beta type-B retroviral polymerase family. HERV class-II K(HML-2) pol subfamily.</text>
</comment>
<evidence type="ECO:0000313" key="6">
    <source>
        <dbReference type="Proteomes" id="UP001558613"/>
    </source>
</evidence>
<evidence type="ECO:0000256" key="1">
    <source>
        <dbReference type="ARBA" id="ARBA00010879"/>
    </source>
</evidence>
<dbReference type="InterPro" id="IPR043128">
    <property type="entry name" value="Rev_trsase/Diguanyl_cyclase"/>
</dbReference>
<reference evidence="5 6" key="1">
    <citation type="submission" date="2023-09" db="EMBL/GenBank/DDBJ databases">
        <authorList>
            <person name="Wang M."/>
        </authorList>
    </citation>
    <scope>NUCLEOTIDE SEQUENCE [LARGE SCALE GENOMIC DNA]</scope>
    <source>
        <strain evidence="5">GT-2023</strain>
        <tissue evidence="5">Liver</tissue>
    </source>
</reference>
<proteinExistence type="inferred from homology"/>
<dbReference type="PROSITE" id="PS50878">
    <property type="entry name" value="RT_POL"/>
    <property type="match status" value="1"/>
</dbReference>
<feature type="domain" description="Reverse transcriptase" evidence="4">
    <location>
        <begin position="1"/>
        <end position="66"/>
    </location>
</feature>
<keyword evidence="3" id="KW-0511">Multifunctional enzyme</keyword>
<dbReference type="PANTHER" id="PTHR37984">
    <property type="entry name" value="PROTEIN CBG26694"/>
    <property type="match status" value="1"/>
</dbReference>
<accession>A0ABR3LN77</accession>
<evidence type="ECO:0000259" key="4">
    <source>
        <dbReference type="PROSITE" id="PS50878"/>
    </source>
</evidence>
<dbReference type="EMBL" id="JAYMGO010000020">
    <property type="protein sequence ID" value="KAL1254360.1"/>
    <property type="molecule type" value="Genomic_DNA"/>
</dbReference>
<dbReference type="Gene3D" id="3.30.70.270">
    <property type="match status" value="2"/>
</dbReference>
<evidence type="ECO:0000256" key="2">
    <source>
        <dbReference type="ARBA" id="ARBA00012180"/>
    </source>
</evidence>
<dbReference type="InterPro" id="IPR000477">
    <property type="entry name" value="RT_dom"/>
</dbReference>
<dbReference type="Proteomes" id="UP001558613">
    <property type="component" value="Unassembled WGS sequence"/>
</dbReference>
<dbReference type="InterPro" id="IPR050951">
    <property type="entry name" value="Retrovirus_Pol_polyprotein"/>
</dbReference>
<dbReference type="Pfam" id="PF17919">
    <property type="entry name" value="RT_RNaseH_2"/>
    <property type="match status" value="1"/>
</dbReference>
<evidence type="ECO:0000313" key="5">
    <source>
        <dbReference type="EMBL" id="KAL1254360.1"/>
    </source>
</evidence>
<gene>
    <name evidence="5" type="ORF">QQF64_016589</name>
</gene>
<dbReference type="InterPro" id="IPR043502">
    <property type="entry name" value="DNA/RNA_pol_sf"/>
</dbReference>
<keyword evidence="6" id="KW-1185">Reference proteome</keyword>
<organism evidence="5 6">
    <name type="scientific">Cirrhinus molitorella</name>
    <name type="common">mud carp</name>
    <dbReference type="NCBI Taxonomy" id="172907"/>
    <lineage>
        <taxon>Eukaryota</taxon>
        <taxon>Metazoa</taxon>
        <taxon>Chordata</taxon>
        <taxon>Craniata</taxon>
        <taxon>Vertebrata</taxon>
        <taxon>Euteleostomi</taxon>
        <taxon>Actinopterygii</taxon>
        <taxon>Neopterygii</taxon>
        <taxon>Teleostei</taxon>
        <taxon>Ostariophysi</taxon>
        <taxon>Cypriniformes</taxon>
        <taxon>Cyprinidae</taxon>
        <taxon>Labeoninae</taxon>
        <taxon>Labeonini</taxon>
        <taxon>Cirrhinus</taxon>
    </lineage>
</organism>
<protein>
    <recommendedName>
        <fullName evidence="2">ribonuclease H</fullName>
        <ecNumber evidence="2">3.1.26.4</ecNumber>
    </recommendedName>
</protein>
<comment type="caution">
    <text evidence="5">The sequence shown here is derived from an EMBL/GenBank/DDBJ whole genome shotgun (WGS) entry which is preliminary data.</text>
</comment>
<name>A0ABR3LN77_9TELE</name>